<evidence type="ECO:0000313" key="2">
    <source>
        <dbReference type="EMBL" id="GEB57104.1"/>
    </source>
</evidence>
<evidence type="ECO:0000313" key="3">
    <source>
        <dbReference type="Proteomes" id="UP000315226"/>
    </source>
</evidence>
<accession>A0A4Y3RI91</accession>
<reference evidence="2 3" key="1">
    <citation type="submission" date="2019-06" db="EMBL/GenBank/DDBJ databases">
        <title>Whole genome shotgun sequence of Streptomyces gardneri NBRC 12865.</title>
        <authorList>
            <person name="Hosoyama A."/>
            <person name="Uohara A."/>
            <person name="Ohji S."/>
            <person name="Ichikawa N."/>
        </authorList>
    </citation>
    <scope>NUCLEOTIDE SEQUENCE [LARGE SCALE GENOMIC DNA]</scope>
    <source>
        <strain evidence="2 3">NBRC 12865</strain>
    </source>
</reference>
<feature type="region of interest" description="Disordered" evidence="1">
    <location>
        <begin position="117"/>
        <end position="137"/>
    </location>
</feature>
<dbReference type="EMBL" id="BJMN01000015">
    <property type="protein sequence ID" value="GEB57104.1"/>
    <property type="molecule type" value="Genomic_DNA"/>
</dbReference>
<evidence type="ECO:0000256" key="1">
    <source>
        <dbReference type="SAM" id="MobiDB-lite"/>
    </source>
</evidence>
<gene>
    <name evidence="2" type="ORF">SGA01_27090</name>
</gene>
<proteinExistence type="predicted"/>
<organism evidence="2 3">
    <name type="scientific">Streptomyces gardneri</name>
    <dbReference type="NCBI Taxonomy" id="66892"/>
    <lineage>
        <taxon>Bacteria</taxon>
        <taxon>Bacillati</taxon>
        <taxon>Actinomycetota</taxon>
        <taxon>Actinomycetes</taxon>
        <taxon>Kitasatosporales</taxon>
        <taxon>Streptomycetaceae</taxon>
        <taxon>Streptomyces</taxon>
    </lineage>
</organism>
<comment type="caution">
    <text evidence="2">The sequence shown here is derived from an EMBL/GenBank/DDBJ whole genome shotgun (WGS) entry which is preliminary data.</text>
</comment>
<name>A0A4Y3RI91_9ACTN</name>
<dbReference type="Proteomes" id="UP000315226">
    <property type="component" value="Unassembled WGS sequence"/>
</dbReference>
<protein>
    <submittedName>
        <fullName evidence="2">Uncharacterized protein</fullName>
    </submittedName>
</protein>
<dbReference type="AlphaFoldDB" id="A0A4Y3RI91"/>
<keyword evidence="3" id="KW-1185">Reference proteome</keyword>
<sequence length="137" mass="15543">MDDFFARAESQNRARLVRTLYERRDRLEAAPFSGACNRSPRRDKVWAGCHAYSRKSTAQADALREIGDSRPHRRRRGERFRGSQRIRVIRFVALVKGPDTNNEHSCQRVPPACCTHDNPMIRPSVPRTEGPGSGAQG</sequence>